<dbReference type="InterPro" id="IPR000073">
    <property type="entry name" value="AB_hydrolase_1"/>
</dbReference>
<dbReference type="PANTHER" id="PTHR37017">
    <property type="entry name" value="AB HYDROLASE-1 DOMAIN-CONTAINING PROTEIN-RELATED"/>
    <property type="match status" value="1"/>
</dbReference>
<keyword evidence="1" id="KW-0732">Signal</keyword>
<evidence type="ECO:0000256" key="1">
    <source>
        <dbReference type="SAM" id="SignalP"/>
    </source>
</evidence>
<evidence type="ECO:0000259" key="2">
    <source>
        <dbReference type="Pfam" id="PF12697"/>
    </source>
</evidence>
<dbReference type="InterPro" id="IPR029058">
    <property type="entry name" value="AB_hydrolase_fold"/>
</dbReference>
<dbReference type="Pfam" id="PF12697">
    <property type="entry name" value="Abhydrolase_6"/>
    <property type="match status" value="1"/>
</dbReference>
<sequence length="272" mass="28156">MKMLNVKNLLKATAFAFGLMAAQSPAFAADTAATAAANTKPTILLVHGAFAASDSWDGVAPILQDEGYRVISVANPLRSVSGDAAYTRSLIDSIPGEVVLVGHSYGGPVISNAATGAANVKSLVYVASFAPEKGETIAELAGKFPGGTLGEALAAPVPLGNGVNDLYIDPAKFHAQFAADVPAEKARLMAIAQRPVTDFALNEPSGDTAWKDLPSYHIYGTADKNIPPAAMEFMAQRANSQETVVIDGASHVVMVSHPKAVADLILKAANTN</sequence>
<proteinExistence type="predicted"/>
<protein>
    <recommendedName>
        <fullName evidence="2">AB hydrolase-1 domain-containing protein</fullName>
    </recommendedName>
</protein>
<feature type="domain" description="AB hydrolase-1" evidence="2">
    <location>
        <begin position="43"/>
        <end position="263"/>
    </location>
</feature>
<dbReference type="Proteomes" id="UP000007127">
    <property type="component" value="Chromosome"/>
</dbReference>
<feature type="signal peptide" evidence="1">
    <location>
        <begin position="1"/>
        <end position="28"/>
    </location>
</feature>
<dbReference type="KEGG" id="txi:TH3_05005"/>
<reference evidence="3 4" key="1">
    <citation type="journal article" date="2012" name="J. Bacteriol.">
        <title>Genome sequence of Thalassospira xiamenensis type strain M-5.</title>
        <authorList>
            <person name="Lai Q."/>
            <person name="Shao Z."/>
        </authorList>
    </citation>
    <scope>NUCLEOTIDE SEQUENCE [LARGE SCALE GENOMIC DNA]</scope>
    <source>
        <strain evidence="3 4">M-5</strain>
    </source>
</reference>
<feature type="chain" id="PRO_5044506425" description="AB hydrolase-1 domain-containing protein" evidence="1">
    <location>
        <begin position="29"/>
        <end position="272"/>
    </location>
</feature>
<evidence type="ECO:0000313" key="3">
    <source>
        <dbReference type="EMBL" id="AJD51121.1"/>
    </source>
</evidence>
<dbReference type="RefSeq" id="WP_007092460.1">
    <property type="nucleotide sequence ID" value="NZ_CP004388.1"/>
</dbReference>
<dbReference type="AlphaFoldDB" id="A0AB72UA47"/>
<dbReference type="Gene3D" id="3.40.50.1820">
    <property type="entry name" value="alpha/beta hydrolase"/>
    <property type="match status" value="1"/>
</dbReference>
<gene>
    <name evidence="3" type="ORF">TH3_05005</name>
</gene>
<dbReference type="SUPFAM" id="SSF53474">
    <property type="entry name" value="alpha/beta-Hydrolases"/>
    <property type="match status" value="1"/>
</dbReference>
<dbReference type="PANTHER" id="PTHR37017:SF11">
    <property type="entry name" value="ESTERASE_LIPASE_THIOESTERASE DOMAIN-CONTAINING PROTEIN"/>
    <property type="match status" value="1"/>
</dbReference>
<dbReference type="GeneID" id="31926684"/>
<evidence type="ECO:0000313" key="4">
    <source>
        <dbReference type="Proteomes" id="UP000007127"/>
    </source>
</evidence>
<accession>A0AB72UA47</accession>
<dbReference type="EMBL" id="CP004388">
    <property type="protein sequence ID" value="AJD51121.1"/>
    <property type="molecule type" value="Genomic_DNA"/>
</dbReference>
<dbReference type="InterPro" id="IPR052897">
    <property type="entry name" value="Sec-Metab_Biosynth_Hydrolase"/>
</dbReference>
<organism evidence="3 4">
    <name type="scientific">Thalassospira xiamenensis M-5 = DSM 17429</name>
    <dbReference type="NCBI Taxonomy" id="1123366"/>
    <lineage>
        <taxon>Bacteria</taxon>
        <taxon>Pseudomonadati</taxon>
        <taxon>Pseudomonadota</taxon>
        <taxon>Alphaproteobacteria</taxon>
        <taxon>Rhodospirillales</taxon>
        <taxon>Thalassospiraceae</taxon>
        <taxon>Thalassospira</taxon>
    </lineage>
</organism>
<name>A0AB72UA47_9PROT</name>